<evidence type="ECO:0000256" key="3">
    <source>
        <dbReference type="ARBA" id="ARBA00023163"/>
    </source>
</evidence>
<sequence length="126" mass="14330">MDLDIKISNQGDVPIYEQLKNEIIRHIITGTLKPGEPLLSMRALAKELSISIITTKRAYQDLEASGYVYSVVGKGTFVKEQDNESRREQILIEVEKKLKDLISTANKIELSTEELMEMMKVMEGEQ</sequence>
<evidence type="ECO:0000256" key="1">
    <source>
        <dbReference type="ARBA" id="ARBA00023015"/>
    </source>
</evidence>
<feature type="domain" description="HTH gntR-type" evidence="4">
    <location>
        <begin position="13"/>
        <end position="81"/>
    </location>
</feature>
<accession>A0ABP7EPW6</accession>
<dbReference type="Pfam" id="PF00392">
    <property type="entry name" value="GntR"/>
    <property type="match status" value="1"/>
</dbReference>
<dbReference type="PANTHER" id="PTHR38445:SF7">
    <property type="entry name" value="GNTR-FAMILY TRANSCRIPTIONAL REGULATOR"/>
    <property type="match status" value="1"/>
</dbReference>
<keyword evidence="2" id="KW-0238">DNA-binding</keyword>
<evidence type="ECO:0000256" key="2">
    <source>
        <dbReference type="ARBA" id="ARBA00023125"/>
    </source>
</evidence>
<gene>
    <name evidence="5" type="ORF">GCM10022378_10660</name>
</gene>
<name>A0ABP7EPW6_9STAP</name>
<keyword evidence="6" id="KW-1185">Reference proteome</keyword>
<evidence type="ECO:0000259" key="4">
    <source>
        <dbReference type="PROSITE" id="PS50949"/>
    </source>
</evidence>
<comment type="caution">
    <text evidence="5">The sequence shown here is derived from an EMBL/GenBank/DDBJ whole genome shotgun (WGS) entry which is preliminary data.</text>
</comment>
<dbReference type="InterPro" id="IPR000524">
    <property type="entry name" value="Tscrpt_reg_HTH_GntR"/>
</dbReference>
<dbReference type="CDD" id="cd07377">
    <property type="entry name" value="WHTH_GntR"/>
    <property type="match status" value="1"/>
</dbReference>
<reference evidence="6" key="1">
    <citation type="journal article" date="2019" name="Int. J. Syst. Evol. Microbiol.">
        <title>The Global Catalogue of Microorganisms (GCM) 10K type strain sequencing project: providing services to taxonomists for standard genome sequencing and annotation.</title>
        <authorList>
            <consortium name="The Broad Institute Genomics Platform"/>
            <consortium name="The Broad Institute Genome Sequencing Center for Infectious Disease"/>
            <person name="Wu L."/>
            <person name="Ma J."/>
        </authorList>
    </citation>
    <scope>NUCLEOTIDE SEQUENCE [LARGE SCALE GENOMIC DNA]</scope>
    <source>
        <strain evidence="6">JCM 16981</strain>
    </source>
</reference>
<organism evidence="5 6">
    <name type="scientific">Salinicoccus jeotgali</name>
    <dbReference type="NCBI Taxonomy" id="381634"/>
    <lineage>
        <taxon>Bacteria</taxon>
        <taxon>Bacillati</taxon>
        <taxon>Bacillota</taxon>
        <taxon>Bacilli</taxon>
        <taxon>Bacillales</taxon>
        <taxon>Staphylococcaceae</taxon>
        <taxon>Salinicoccus</taxon>
    </lineage>
</organism>
<keyword evidence="3" id="KW-0804">Transcription</keyword>
<dbReference type="InterPro" id="IPR036388">
    <property type="entry name" value="WH-like_DNA-bd_sf"/>
</dbReference>
<dbReference type="EMBL" id="BAABCK010000020">
    <property type="protein sequence ID" value="GAA3722460.1"/>
    <property type="molecule type" value="Genomic_DNA"/>
</dbReference>
<dbReference type="PANTHER" id="PTHR38445">
    <property type="entry name" value="HTH-TYPE TRANSCRIPTIONAL REPRESSOR YTRA"/>
    <property type="match status" value="1"/>
</dbReference>
<dbReference type="RefSeq" id="WP_344702152.1">
    <property type="nucleotide sequence ID" value="NZ_BAABCK010000020.1"/>
</dbReference>
<evidence type="ECO:0000313" key="5">
    <source>
        <dbReference type="EMBL" id="GAA3722460.1"/>
    </source>
</evidence>
<dbReference type="Proteomes" id="UP001500920">
    <property type="component" value="Unassembled WGS sequence"/>
</dbReference>
<dbReference type="SMART" id="SM00345">
    <property type="entry name" value="HTH_GNTR"/>
    <property type="match status" value="1"/>
</dbReference>
<dbReference type="PROSITE" id="PS50949">
    <property type="entry name" value="HTH_GNTR"/>
    <property type="match status" value="1"/>
</dbReference>
<proteinExistence type="predicted"/>
<protein>
    <submittedName>
        <fullName evidence="5">GntR family transcriptional regulator</fullName>
    </submittedName>
</protein>
<dbReference type="InterPro" id="IPR036390">
    <property type="entry name" value="WH_DNA-bd_sf"/>
</dbReference>
<keyword evidence="1" id="KW-0805">Transcription regulation</keyword>
<dbReference type="Gene3D" id="1.10.10.10">
    <property type="entry name" value="Winged helix-like DNA-binding domain superfamily/Winged helix DNA-binding domain"/>
    <property type="match status" value="1"/>
</dbReference>
<evidence type="ECO:0000313" key="6">
    <source>
        <dbReference type="Proteomes" id="UP001500920"/>
    </source>
</evidence>
<dbReference type="SUPFAM" id="SSF46785">
    <property type="entry name" value="Winged helix' DNA-binding domain"/>
    <property type="match status" value="1"/>
</dbReference>